<evidence type="ECO:0000256" key="6">
    <source>
        <dbReference type="ARBA" id="ARBA00024937"/>
    </source>
</evidence>
<dbReference type="PROSITE" id="PS51000">
    <property type="entry name" value="HTH_DEOR_2"/>
    <property type="match status" value="1"/>
</dbReference>
<dbReference type="Pfam" id="PF00455">
    <property type="entry name" value="DeoRC"/>
    <property type="match status" value="1"/>
</dbReference>
<feature type="domain" description="HTH deoR-type" evidence="7">
    <location>
        <begin position="3"/>
        <end position="58"/>
    </location>
</feature>
<evidence type="ECO:0000256" key="4">
    <source>
        <dbReference type="ARBA" id="ARBA00023125"/>
    </source>
</evidence>
<dbReference type="Gene3D" id="3.40.50.1360">
    <property type="match status" value="1"/>
</dbReference>
<dbReference type="PANTHER" id="PTHR30363:SF4">
    <property type="entry name" value="GLYCEROL-3-PHOSPHATE REGULON REPRESSOR"/>
    <property type="match status" value="1"/>
</dbReference>
<keyword evidence="2" id="KW-0678">Repressor</keyword>
<dbReference type="InterPro" id="IPR037171">
    <property type="entry name" value="NagB/RpiA_transferase-like"/>
</dbReference>
<dbReference type="SMART" id="SM00420">
    <property type="entry name" value="HTH_DEOR"/>
    <property type="match status" value="1"/>
</dbReference>
<gene>
    <name evidence="8" type="primary">glcR</name>
    <name evidence="8" type="ORF">CTLFYP3_01055</name>
</gene>
<name>A0A6N3AS59_9CLOT</name>
<sequence>MLKEERQQEILRIINSELKVIASDLSQRLSVSEDTIRRDLKDLDNQGLIRRVHSGALRVGPPVVDFSTRENIYNEIKVKLAQKALPFIKDNQVLLIDGGTTNLCLVKLLPINLKATIITNSPPIAIALVNHKDVDVIMLGGTLYKESMINLGIDTVDSLSSMRVDLYIMGIHNIDSQIGVSVPTLSECLVKRRMVDISTEIIGLVTSNKLGTVSNQIICPPQDLNYIITNSIEPEIKNIYLDQGVIVID</sequence>
<dbReference type="InterPro" id="IPR014036">
    <property type="entry name" value="DeoR-like_C"/>
</dbReference>
<evidence type="ECO:0000256" key="2">
    <source>
        <dbReference type="ARBA" id="ARBA00022491"/>
    </source>
</evidence>
<dbReference type="PRINTS" id="PR00037">
    <property type="entry name" value="HTHLACR"/>
</dbReference>
<evidence type="ECO:0000256" key="3">
    <source>
        <dbReference type="ARBA" id="ARBA00023015"/>
    </source>
</evidence>
<dbReference type="InterPro" id="IPR050313">
    <property type="entry name" value="Carb_Metab_HTH_regulators"/>
</dbReference>
<accession>A0A6N3AS59</accession>
<evidence type="ECO:0000259" key="7">
    <source>
        <dbReference type="PROSITE" id="PS51000"/>
    </source>
</evidence>
<keyword evidence="5" id="KW-0804">Transcription</keyword>
<dbReference type="GO" id="GO:0003677">
    <property type="term" value="F:DNA binding"/>
    <property type="evidence" value="ECO:0007669"/>
    <property type="project" value="UniProtKB-KW"/>
</dbReference>
<keyword evidence="4" id="KW-0238">DNA-binding</keyword>
<keyword evidence="3" id="KW-0805">Transcription regulation</keyword>
<evidence type="ECO:0000256" key="5">
    <source>
        <dbReference type="ARBA" id="ARBA00023163"/>
    </source>
</evidence>
<evidence type="ECO:0000256" key="1">
    <source>
        <dbReference type="ARBA" id="ARBA00021390"/>
    </source>
</evidence>
<dbReference type="RefSeq" id="WP_156625583.1">
    <property type="nucleotide sequence ID" value="NZ_CACRTO010000008.1"/>
</dbReference>
<reference evidence="8" key="1">
    <citation type="submission" date="2019-11" db="EMBL/GenBank/DDBJ databases">
        <authorList>
            <person name="Feng L."/>
        </authorList>
    </citation>
    <scope>NUCLEOTIDE SEQUENCE</scope>
    <source>
        <strain evidence="8">CTertiumLFYP3</strain>
    </source>
</reference>
<dbReference type="Gene3D" id="1.10.10.10">
    <property type="entry name" value="Winged helix-like DNA-binding domain superfamily/Winged helix DNA-binding domain"/>
    <property type="match status" value="1"/>
</dbReference>
<evidence type="ECO:0000313" key="8">
    <source>
        <dbReference type="EMBL" id="VYT93693.1"/>
    </source>
</evidence>
<dbReference type="InterPro" id="IPR018356">
    <property type="entry name" value="Tscrpt_reg_HTH_DeoR_CS"/>
</dbReference>
<dbReference type="PANTHER" id="PTHR30363">
    <property type="entry name" value="HTH-TYPE TRANSCRIPTIONAL REGULATOR SRLR-RELATED"/>
    <property type="match status" value="1"/>
</dbReference>
<dbReference type="InterPro" id="IPR036388">
    <property type="entry name" value="WH-like_DNA-bd_sf"/>
</dbReference>
<dbReference type="InterPro" id="IPR001034">
    <property type="entry name" value="DeoR_HTH"/>
</dbReference>
<dbReference type="SUPFAM" id="SSF100950">
    <property type="entry name" value="NagB/RpiA/CoA transferase-like"/>
    <property type="match status" value="1"/>
</dbReference>
<dbReference type="GO" id="GO:0003700">
    <property type="term" value="F:DNA-binding transcription factor activity"/>
    <property type="evidence" value="ECO:0007669"/>
    <property type="project" value="InterPro"/>
</dbReference>
<proteinExistence type="predicted"/>
<dbReference type="SMART" id="SM01134">
    <property type="entry name" value="DeoRC"/>
    <property type="match status" value="1"/>
</dbReference>
<dbReference type="PROSITE" id="PS00894">
    <property type="entry name" value="HTH_DEOR_1"/>
    <property type="match status" value="1"/>
</dbReference>
<dbReference type="EMBL" id="CACRTO010000008">
    <property type="protein sequence ID" value="VYT93693.1"/>
    <property type="molecule type" value="Genomic_DNA"/>
</dbReference>
<protein>
    <recommendedName>
        <fullName evidence="1">Lactose phosphotransferase system repressor</fullName>
    </recommendedName>
</protein>
<organism evidence="8">
    <name type="scientific">Clostridium tertium</name>
    <dbReference type="NCBI Taxonomy" id="1559"/>
    <lineage>
        <taxon>Bacteria</taxon>
        <taxon>Bacillati</taxon>
        <taxon>Bacillota</taxon>
        <taxon>Clostridia</taxon>
        <taxon>Eubacteriales</taxon>
        <taxon>Clostridiaceae</taxon>
        <taxon>Clostridium</taxon>
    </lineage>
</organism>
<comment type="function">
    <text evidence="6">Repressor of the lactose catabolism operon. Galactose-6-phosphate is the inducer.</text>
</comment>
<dbReference type="AlphaFoldDB" id="A0A6N3AS59"/>
<dbReference type="Pfam" id="PF08220">
    <property type="entry name" value="HTH_DeoR"/>
    <property type="match status" value="1"/>
</dbReference>
<dbReference type="InterPro" id="IPR036390">
    <property type="entry name" value="WH_DNA-bd_sf"/>
</dbReference>
<dbReference type="SUPFAM" id="SSF46785">
    <property type="entry name" value="Winged helix' DNA-binding domain"/>
    <property type="match status" value="1"/>
</dbReference>